<evidence type="ECO:0000256" key="7">
    <source>
        <dbReference type="SAM" id="Phobius"/>
    </source>
</evidence>
<sequence>MFKKNKDILNIALPAMGENFLQMLMGMVDSYLVAHLGLIAISGVSVAGNIITIYQAIFIALGAAISSVISKSLGQKDQSMLAYHVTETLKITLLVSFLLGALSIFAGQEMIGLLGTERAVAESGGLYLSLVGGSIVLLGLMTSLGALIRATHNPRLPLYVSFLSNALNILFSSLAIFVLDMGIAGVAWGTILSRLVGLVILWSQLKLPFEKPTFGLDKELLTLAFPAAGERLMMRAGDVVIIALVVSFGTEAVAGNAVGEVLTQFNYMPAFGVATATVMLVARAVGEDNWERVASLSKQTFWLSLILMLPLTFSIYALGVPLTHLYTTDPLAVEDSVLVTLFSLLGTPMTTGTVIYTAVWQGLGNSRLPFYATSIGMWCIRIGTGYLMGLAFGWGLPGIWAGTLLDNGFRWLFLRYRYQRYMSLKGYEMQKTAFIWDLDGTLLDSYEAILSGIEETFAQFSIPYDKEQVREFILKFSVQDLLVQVAEERKLDVEMLNQVRAQSLAEKNAQVVLMPGARDVLAWADQAGIQQFVYTHKGDNALTILRDLGLESYFTEILTSQSGFARKPSPEAAIYLLDKYQLDSEKTYYIGDRTLDVEFAQNSGIQSINFLESTYEGNHRIQALADISRFFKAER</sequence>
<evidence type="ECO:0000313" key="8">
    <source>
        <dbReference type="EMBL" id="RSJ06163.1"/>
    </source>
</evidence>
<dbReference type="NCBIfam" id="TIGR00797">
    <property type="entry name" value="matE"/>
    <property type="match status" value="1"/>
</dbReference>
<feature type="transmembrane region" description="Helical" evidence="7">
    <location>
        <begin position="337"/>
        <end position="356"/>
    </location>
</feature>
<dbReference type="InterPro" id="IPR041492">
    <property type="entry name" value="HAD_2"/>
</dbReference>
<dbReference type="Pfam" id="PF13419">
    <property type="entry name" value="HAD_2"/>
    <property type="match status" value="1"/>
</dbReference>
<feature type="transmembrane region" description="Helical" evidence="7">
    <location>
        <begin position="302"/>
        <end position="325"/>
    </location>
</feature>
<keyword evidence="5 7" id="KW-1133">Transmembrane helix</keyword>
<dbReference type="InterPro" id="IPR023198">
    <property type="entry name" value="PGP-like_dom2"/>
</dbReference>
<dbReference type="SFLD" id="SFLDG01135">
    <property type="entry name" value="C1.5.6:_HAD__Beta-PGM__Phospha"/>
    <property type="match status" value="1"/>
</dbReference>
<dbReference type="InterPro" id="IPR036412">
    <property type="entry name" value="HAD-like_sf"/>
</dbReference>
<gene>
    <name evidence="8" type="primary">norM_1</name>
    <name evidence="8" type="ORF">D8837_06115</name>
</gene>
<dbReference type="Gene3D" id="3.40.50.1000">
    <property type="entry name" value="HAD superfamily/HAD-like"/>
    <property type="match status" value="1"/>
</dbReference>
<keyword evidence="6 7" id="KW-0472">Membrane</keyword>
<evidence type="ECO:0000256" key="6">
    <source>
        <dbReference type="ARBA" id="ARBA00023136"/>
    </source>
</evidence>
<dbReference type="PANTHER" id="PTHR43549">
    <property type="entry name" value="MULTIDRUG RESISTANCE PROTEIN YPNP-RELATED"/>
    <property type="match status" value="1"/>
</dbReference>
<evidence type="ECO:0000256" key="2">
    <source>
        <dbReference type="ARBA" id="ARBA00022448"/>
    </source>
</evidence>
<dbReference type="SFLD" id="SFLDG01129">
    <property type="entry name" value="C1.5:_HAD__Beta-PGM__Phosphata"/>
    <property type="match status" value="1"/>
</dbReference>
<dbReference type="GO" id="GO:0042910">
    <property type="term" value="F:xenobiotic transmembrane transporter activity"/>
    <property type="evidence" value="ECO:0007669"/>
    <property type="project" value="InterPro"/>
</dbReference>
<evidence type="ECO:0000313" key="9">
    <source>
        <dbReference type="Proteomes" id="UP000273244"/>
    </source>
</evidence>
<feature type="transmembrane region" description="Helical" evidence="7">
    <location>
        <begin position="20"/>
        <end position="41"/>
    </location>
</feature>
<dbReference type="InterPro" id="IPR006439">
    <property type="entry name" value="HAD-SF_hydro_IA"/>
</dbReference>
<dbReference type="Gene3D" id="1.10.150.240">
    <property type="entry name" value="Putative phosphatase, domain 2"/>
    <property type="match status" value="1"/>
</dbReference>
<accession>A0A3R9R7R6</accession>
<protein>
    <submittedName>
        <fullName evidence="8">Multidrug resistance protein NorM</fullName>
    </submittedName>
</protein>
<comment type="subcellular location">
    <subcellularLocation>
        <location evidence="1">Cell membrane</location>
        <topology evidence="1">Multi-pass membrane protein</topology>
    </subcellularLocation>
</comment>
<dbReference type="GO" id="GO:0015297">
    <property type="term" value="F:antiporter activity"/>
    <property type="evidence" value="ECO:0007669"/>
    <property type="project" value="InterPro"/>
</dbReference>
<feature type="transmembrane region" description="Helical" evidence="7">
    <location>
        <begin position="47"/>
        <end position="69"/>
    </location>
</feature>
<feature type="transmembrane region" description="Helical" evidence="7">
    <location>
        <begin position="159"/>
        <end position="179"/>
    </location>
</feature>
<dbReference type="CDD" id="cd13137">
    <property type="entry name" value="MATE_NorM_like"/>
    <property type="match status" value="1"/>
</dbReference>
<evidence type="ECO:0000256" key="1">
    <source>
        <dbReference type="ARBA" id="ARBA00004651"/>
    </source>
</evidence>
<dbReference type="GO" id="GO:0005886">
    <property type="term" value="C:plasma membrane"/>
    <property type="evidence" value="ECO:0007669"/>
    <property type="project" value="UniProtKB-SubCell"/>
</dbReference>
<dbReference type="AlphaFoldDB" id="A0A3R9R7R6"/>
<dbReference type="InterPro" id="IPR023214">
    <property type="entry name" value="HAD_sf"/>
</dbReference>
<feature type="transmembrane region" description="Helical" evidence="7">
    <location>
        <begin position="239"/>
        <end position="259"/>
    </location>
</feature>
<name>A0A3R9R7R6_STRMT</name>
<evidence type="ECO:0000256" key="5">
    <source>
        <dbReference type="ARBA" id="ARBA00022989"/>
    </source>
</evidence>
<feature type="transmembrane region" description="Helical" evidence="7">
    <location>
        <begin position="126"/>
        <end position="147"/>
    </location>
</feature>
<dbReference type="EMBL" id="RJOG01000017">
    <property type="protein sequence ID" value="RSJ06163.1"/>
    <property type="molecule type" value="Genomic_DNA"/>
</dbReference>
<comment type="caution">
    <text evidence="8">The sequence shown here is derived from an EMBL/GenBank/DDBJ whole genome shotgun (WGS) entry which is preliminary data.</text>
</comment>
<keyword evidence="4 7" id="KW-0812">Transmembrane</keyword>
<dbReference type="InterPro" id="IPR002528">
    <property type="entry name" value="MATE_fam"/>
</dbReference>
<dbReference type="NCBIfam" id="TIGR01549">
    <property type="entry name" value="HAD-SF-IA-v1"/>
    <property type="match status" value="1"/>
</dbReference>
<dbReference type="Proteomes" id="UP000273244">
    <property type="component" value="Unassembled WGS sequence"/>
</dbReference>
<reference evidence="8 9" key="1">
    <citation type="submission" date="2018-11" db="EMBL/GenBank/DDBJ databases">
        <title>Species Designations Belie Phenotypic and Genotypic Heterogeneity in Oral Streptococci.</title>
        <authorList>
            <person name="Velsko I."/>
        </authorList>
    </citation>
    <scope>NUCLEOTIDE SEQUENCE [LARGE SCALE GENOMIC DNA]</scope>
    <source>
        <strain evidence="8 9">BCC07</strain>
    </source>
</reference>
<organism evidence="8 9">
    <name type="scientific">Streptococcus mitis</name>
    <dbReference type="NCBI Taxonomy" id="28037"/>
    <lineage>
        <taxon>Bacteria</taxon>
        <taxon>Bacillati</taxon>
        <taxon>Bacillota</taxon>
        <taxon>Bacilli</taxon>
        <taxon>Lactobacillales</taxon>
        <taxon>Streptococcaceae</taxon>
        <taxon>Streptococcus</taxon>
        <taxon>Streptococcus mitis group</taxon>
    </lineage>
</organism>
<feature type="transmembrane region" description="Helical" evidence="7">
    <location>
        <begin position="81"/>
        <end position="106"/>
    </location>
</feature>
<dbReference type="SUPFAM" id="SSF56784">
    <property type="entry name" value="HAD-like"/>
    <property type="match status" value="1"/>
</dbReference>
<feature type="transmembrane region" description="Helical" evidence="7">
    <location>
        <begin position="265"/>
        <end position="282"/>
    </location>
</feature>
<dbReference type="CDD" id="cd07523">
    <property type="entry name" value="HAD_YsbA-like"/>
    <property type="match status" value="1"/>
</dbReference>
<evidence type="ECO:0000256" key="3">
    <source>
        <dbReference type="ARBA" id="ARBA00022475"/>
    </source>
</evidence>
<dbReference type="SFLD" id="SFLDS00003">
    <property type="entry name" value="Haloacid_Dehalogenase"/>
    <property type="match status" value="1"/>
</dbReference>
<keyword evidence="2" id="KW-0813">Transport</keyword>
<dbReference type="PANTHER" id="PTHR43549:SF2">
    <property type="entry name" value="MULTIDRUG RESISTANCE PROTEIN NORM-RELATED"/>
    <property type="match status" value="1"/>
</dbReference>
<feature type="transmembrane region" description="Helical" evidence="7">
    <location>
        <begin position="185"/>
        <end position="202"/>
    </location>
</feature>
<dbReference type="Pfam" id="PF01554">
    <property type="entry name" value="MatE"/>
    <property type="match status" value="2"/>
</dbReference>
<proteinExistence type="predicted"/>
<dbReference type="InterPro" id="IPR052031">
    <property type="entry name" value="Membrane_Transporter-Flippase"/>
</dbReference>
<keyword evidence="3" id="KW-1003">Cell membrane</keyword>
<evidence type="ECO:0000256" key="4">
    <source>
        <dbReference type="ARBA" id="ARBA00022692"/>
    </source>
</evidence>